<protein>
    <submittedName>
        <fullName evidence="2">Ligase-associated DNA damage response endonuclease PdeM</fullName>
        <ecNumber evidence="2">3.1.-.-</ecNumber>
    </submittedName>
</protein>
<accession>A0A3D9BZG3</accession>
<dbReference type="GO" id="GO:0016787">
    <property type="term" value="F:hydrolase activity"/>
    <property type="evidence" value="ECO:0007669"/>
    <property type="project" value="UniProtKB-KW"/>
</dbReference>
<evidence type="ECO:0000313" key="3">
    <source>
        <dbReference type="Proteomes" id="UP000257131"/>
    </source>
</evidence>
<dbReference type="InterPro" id="IPR029052">
    <property type="entry name" value="Metallo-depent_PP-like"/>
</dbReference>
<dbReference type="Pfam" id="PF00149">
    <property type="entry name" value="Metallophos"/>
    <property type="match status" value="1"/>
</dbReference>
<dbReference type="PIRSF" id="PIRSF000887">
    <property type="entry name" value="Pesterase_MJ0037"/>
    <property type="match status" value="1"/>
</dbReference>
<keyword evidence="2" id="KW-0436">Ligase</keyword>
<name>A0A3D9BZG3_9RHOB</name>
<dbReference type="EMBL" id="QOHR01000001">
    <property type="protein sequence ID" value="REC58943.1"/>
    <property type="molecule type" value="Genomic_DNA"/>
</dbReference>
<dbReference type="EC" id="3.1.-.-" evidence="2"/>
<dbReference type="InterPro" id="IPR024173">
    <property type="entry name" value="Pesterase_MJ0037-like"/>
</dbReference>
<keyword evidence="2" id="KW-0540">Nuclease</keyword>
<dbReference type="OrthoDB" id="9795838at2"/>
<dbReference type="InterPro" id="IPR026336">
    <property type="entry name" value="PdeM-like"/>
</dbReference>
<dbReference type="SUPFAM" id="SSF56300">
    <property type="entry name" value="Metallo-dependent phosphatases"/>
    <property type="match status" value="1"/>
</dbReference>
<dbReference type="InterPro" id="IPR004843">
    <property type="entry name" value="Calcineurin-like_PHP"/>
</dbReference>
<dbReference type="Gene3D" id="3.60.21.10">
    <property type="match status" value="1"/>
</dbReference>
<comment type="caution">
    <text evidence="2">The sequence shown here is derived from an EMBL/GenBank/DDBJ whole genome shotgun (WGS) entry which is preliminary data.</text>
</comment>
<dbReference type="GO" id="GO:0004519">
    <property type="term" value="F:endonuclease activity"/>
    <property type="evidence" value="ECO:0007669"/>
    <property type="project" value="UniProtKB-KW"/>
</dbReference>
<dbReference type="AlphaFoldDB" id="A0A3D9BZG3"/>
<keyword evidence="2" id="KW-0378">Hydrolase</keyword>
<reference evidence="2 3" key="1">
    <citation type="journal article" date="2017" name="Int. J. Syst. Evol. Microbiol.">
        <title>Rhodosalinus sediminis gen. nov., sp. nov., isolated from marine saltern.</title>
        <authorList>
            <person name="Guo L.Y."/>
            <person name="Ling S.K."/>
            <person name="Li C.M."/>
            <person name="Chen G.J."/>
            <person name="Du Z.J."/>
        </authorList>
    </citation>
    <scope>NUCLEOTIDE SEQUENCE [LARGE SCALE GENOMIC DNA]</scope>
    <source>
        <strain evidence="2 3">WDN1C137</strain>
    </source>
</reference>
<dbReference type="PANTHER" id="PTHR39323">
    <property type="entry name" value="BLR1149 PROTEIN"/>
    <property type="match status" value="1"/>
</dbReference>
<dbReference type="PANTHER" id="PTHR39323:SF1">
    <property type="entry name" value="BLR1149 PROTEIN"/>
    <property type="match status" value="1"/>
</dbReference>
<dbReference type="GO" id="GO:0016874">
    <property type="term" value="F:ligase activity"/>
    <property type="evidence" value="ECO:0007669"/>
    <property type="project" value="UniProtKB-KW"/>
</dbReference>
<dbReference type="Proteomes" id="UP000257131">
    <property type="component" value="Unassembled WGS sequence"/>
</dbReference>
<evidence type="ECO:0000313" key="2">
    <source>
        <dbReference type="EMBL" id="REC58943.1"/>
    </source>
</evidence>
<feature type="domain" description="Calcineurin-like phosphoesterase" evidence="1">
    <location>
        <begin position="27"/>
        <end position="115"/>
    </location>
</feature>
<keyword evidence="3" id="KW-1185">Reference proteome</keyword>
<keyword evidence="2" id="KW-0255">Endonuclease</keyword>
<evidence type="ECO:0000259" key="1">
    <source>
        <dbReference type="Pfam" id="PF00149"/>
    </source>
</evidence>
<proteinExistence type="predicted"/>
<sequence length="226" mass="23800">MNGHAFSLAGAELCALPSGALWWAARRLLCVADLHLGKAERHARRGGAALPPYETEETLARLDADLAATGAETVVCLGDSFDDDAAARALPEAARTAVARLQVGRRWIWVAGNHDPGPTDLGGTHLAEAAIGPLTFRHIAAPGATAEISGHYHPKARLRTAAGRVARKAFLIDGDRAILPAYGTYTGGLCCEDPALTALMRPEAIAVLTGRRALAVPMHPRRTARA</sequence>
<dbReference type="NCBIfam" id="TIGR04123">
    <property type="entry name" value="P_estr_lig_assc"/>
    <property type="match status" value="1"/>
</dbReference>
<dbReference type="RefSeq" id="WP_115977986.1">
    <property type="nucleotide sequence ID" value="NZ_QOHR01000001.1"/>
</dbReference>
<gene>
    <name evidence="2" type="primary">pdeM</name>
    <name evidence="2" type="ORF">DRV84_01600</name>
</gene>
<organism evidence="2 3">
    <name type="scientific">Rhodosalinus sediminis</name>
    <dbReference type="NCBI Taxonomy" id="1940533"/>
    <lineage>
        <taxon>Bacteria</taxon>
        <taxon>Pseudomonadati</taxon>
        <taxon>Pseudomonadota</taxon>
        <taxon>Alphaproteobacteria</taxon>
        <taxon>Rhodobacterales</taxon>
        <taxon>Paracoccaceae</taxon>
        <taxon>Rhodosalinus</taxon>
    </lineage>
</organism>